<proteinExistence type="predicted"/>
<evidence type="ECO:0000256" key="1">
    <source>
        <dbReference type="SAM" id="SignalP"/>
    </source>
</evidence>
<evidence type="ECO:0000313" key="6">
    <source>
        <dbReference type="Proteomes" id="UP000484547"/>
    </source>
</evidence>
<gene>
    <name evidence="2" type="ORF">BN533_00480</name>
    <name evidence="3" type="ORF">GMD11_11285</name>
    <name evidence="4" type="ORF">GMD18_11280</name>
</gene>
<protein>
    <recommendedName>
        <fullName evidence="7">DUF3887 domain-containing protein</fullName>
    </recommendedName>
</protein>
<feature type="chain" id="PRO_5044594273" description="DUF3887 domain-containing protein" evidence="1">
    <location>
        <begin position="23"/>
        <end position="140"/>
    </location>
</feature>
<evidence type="ECO:0000313" key="3">
    <source>
        <dbReference type="EMBL" id="MTT76833.1"/>
    </source>
</evidence>
<accession>R6J4W7</accession>
<dbReference type="GeneID" id="49408007"/>
<name>A0A3G9GW02_9FIRM</name>
<dbReference type="AlphaFoldDB" id="A0A3G9GW02"/>
<evidence type="ECO:0000313" key="4">
    <source>
        <dbReference type="EMBL" id="MTU04965.1"/>
    </source>
</evidence>
<sequence>MKKILLMLTMVLVLGFSAICSASNGKVLDAEEAMVNKFLAASNYSAVTSMMTDGMKKDFTEEVFKNFKEQMDKNFGAVSEKRLVVIEKGADADILRYSMKFAKQPEAMMSFLFAVKNEKPLLGDFGIALPQKEENKEAAK</sequence>
<dbReference type="OrthoDB" id="9955900at2"/>
<dbReference type="EMBL" id="WNBM01000012">
    <property type="protein sequence ID" value="MTT76833.1"/>
    <property type="molecule type" value="Genomic_DNA"/>
</dbReference>
<evidence type="ECO:0000313" key="2">
    <source>
        <dbReference type="EMBL" id="CDB45352.1"/>
    </source>
</evidence>
<comment type="caution">
    <text evidence="2">The sequence shown here is derived from an EMBL/GenBank/DDBJ whole genome shotgun (WGS) entry which is preliminary data.</text>
</comment>
<dbReference type="Proteomes" id="UP000443070">
    <property type="component" value="Unassembled WGS sequence"/>
</dbReference>
<feature type="signal peptide" evidence="1">
    <location>
        <begin position="1"/>
        <end position="22"/>
    </location>
</feature>
<evidence type="ECO:0000313" key="5">
    <source>
        <dbReference type="Proteomes" id="UP000443070"/>
    </source>
</evidence>
<evidence type="ECO:0008006" key="7">
    <source>
        <dbReference type="Google" id="ProtNLM"/>
    </source>
</evidence>
<reference evidence="5 6" key="2">
    <citation type="journal article" date="2019" name="Nat. Med.">
        <title>A library of human gut bacterial isolates paired with longitudinal multiomics data enables mechanistic microbiome research.</title>
        <authorList>
            <person name="Poyet M."/>
            <person name="Groussin M."/>
            <person name="Gibbons S.M."/>
            <person name="Avila-Pacheco J."/>
            <person name="Jiang X."/>
            <person name="Kearney S.M."/>
            <person name="Perrotta A.R."/>
            <person name="Berdy B."/>
            <person name="Zhao S."/>
            <person name="Lieberman T.D."/>
            <person name="Swanson P.K."/>
            <person name="Smith M."/>
            <person name="Roesemann S."/>
            <person name="Alexander J.E."/>
            <person name="Rich S.A."/>
            <person name="Livny J."/>
            <person name="Vlamakis H."/>
            <person name="Clish C."/>
            <person name="Bullock K."/>
            <person name="Deik A."/>
            <person name="Scott J."/>
            <person name="Pierce K.A."/>
            <person name="Xavier R.J."/>
            <person name="Alm E.J."/>
        </authorList>
    </citation>
    <scope>NUCLEOTIDE SEQUENCE [LARGE SCALE GENOMIC DNA]</scope>
    <source>
        <strain evidence="3 6">BIOML-A13</strain>
        <strain evidence="4 5">BIOML-A3</strain>
    </source>
</reference>
<keyword evidence="5" id="KW-1185">Reference proteome</keyword>
<dbReference type="EMBL" id="CBDS010000030">
    <property type="protein sequence ID" value="CDB45352.1"/>
    <property type="molecule type" value="Genomic_DNA"/>
</dbReference>
<dbReference type="Proteomes" id="UP000484547">
    <property type="component" value="Unassembled WGS sequence"/>
</dbReference>
<keyword evidence="1" id="KW-0732">Signal</keyword>
<dbReference type="Gene3D" id="3.10.450.590">
    <property type="match status" value="1"/>
</dbReference>
<organism evidence="2">
    <name type="scientific">Phascolarctobacterium faecium</name>
    <dbReference type="NCBI Taxonomy" id="33025"/>
    <lineage>
        <taxon>Bacteria</taxon>
        <taxon>Bacillati</taxon>
        <taxon>Bacillota</taxon>
        <taxon>Negativicutes</taxon>
        <taxon>Acidaminococcales</taxon>
        <taxon>Acidaminococcaceae</taxon>
        <taxon>Phascolarctobacterium</taxon>
    </lineage>
</organism>
<dbReference type="EMBL" id="WNBW01000014">
    <property type="protein sequence ID" value="MTU04965.1"/>
    <property type="molecule type" value="Genomic_DNA"/>
</dbReference>
<accession>A0A3G9GW02</accession>
<reference evidence="2" key="1">
    <citation type="submission" date="2012-11" db="EMBL/GenBank/DDBJ databases">
        <title>Dependencies among metagenomic species, viruses, plasmids and units of genetic variation.</title>
        <authorList>
            <person name="Nielsen H.B."/>
            <person name="Almeida M."/>
            <person name="Juncker A.S."/>
            <person name="Rasmussen S."/>
            <person name="Li J."/>
            <person name="Sunagawa S."/>
            <person name="Plichta D."/>
            <person name="Gautier L."/>
            <person name="Le Chatelier E."/>
            <person name="Peletier E."/>
            <person name="Bonde I."/>
            <person name="Nielsen T."/>
            <person name="Manichanh C."/>
            <person name="Arumugam M."/>
            <person name="Batto J."/>
            <person name="Santos M.B.Q.D."/>
            <person name="Blom N."/>
            <person name="Borruel N."/>
            <person name="Burgdorf K.S."/>
            <person name="Boumezbeur F."/>
            <person name="Casellas F."/>
            <person name="Dore J."/>
            <person name="Guarner F."/>
            <person name="Hansen T."/>
            <person name="Hildebrand F."/>
            <person name="Kaas R.S."/>
            <person name="Kennedy S."/>
            <person name="Kristiansen K."/>
            <person name="Kultima J.R."/>
            <person name="Leonard P."/>
            <person name="Levenez F."/>
            <person name="Lund O."/>
            <person name="Moumen B."/>
            <person name="Le Paslier D."/>
            <person name="Pons N."/>
            <person name="Pedersen O."/>
            <person name="Prifti E."/>
            <person name="Qin J."/>
            <person name="Raes J."/>
            <person name="Tap J."/>
            <person name="Tims S."/>
            <person name="Ussery D.W."/>
            <person name="Yamada T."/>
            <person name="MetaHit consortium"/>
            <person name="Renault P."/>
            <person name="Sicheritz-Ponten T."/>
            <person name="Bork P."/>
            <person name="Wang J."/>
            <person name="Brunak S."/>
            <person name="Ehrlich S.D."/>
        </authorList>
    </citation>
    <scope>NUCLEOTIDE SEQUENCE [LARGE SCALE GENOMIC DNA]</scope>
</reference>
<dbReference type="RefSeq" id="WP_021717383.1">
    <property type="nucleotide sequence ID" value="NZ_AP019004.1"/>
</dbReference>